<proteinExistence type="predicted"/>
<dbReference type="OrthoDB" id="4871734at2"/>
<dbReference type="EMBL" id="AP024237">
    <property type="protein sequence ID" value="BCO37366.1"/>
    <property type="molecule type" value="Genomic_DNA"/>
</dbReference>
<reference evidence="1 2" key="1">
    <citation type="submission" date="2020-12" db="EMBL/GenBank/DDBJ databases">
        <title>Complete genome sequence of Mycobacterium heckeshornense JCM 15655T, closely related to a pathogenic non-tuberculous mycobacterial species Mycobacterium xenopi.</title>
        <authorList>
            <person name="Yoshida M."/>
            <person name="Fukano H."/>
            <person name="Asakura T."/>
            <person name="Suzuki M."/>
            <person name="Hoshino Y."/>
        </authorList>
    </citation>
    <scope>NUCLEOTIDE SEQUENCE [LARGE SCALE GENOMIC DNA]</scope>
    <source>
        <strain evidence="1 2">JCM 15655</strain>
    </source>
</reference>
<name>A0A2G8B8D0_9MYCO</name>
<dbReference type="Proteomes" id="UP000595446">
    <property type="component" value="Chromosome"/>
</dbReference>
<evidence type="ECO:0000313" key="2">
    <source>
        <dbReference type="Proteomes" id="UP000595446"/>
    </source>
</evidence>
<sequence length="131" mass="13615">MNIAMGRVLLRAVVLTGAWGTGLLVAAWVVPNVSLSASGFVVAVAVFSIAQAILSWWIFKLPRAYGSLLLGGVGLALTLIALSLASVFTHGFSICGGASWIAATLVVWLVTTLGAILLPEVLVRRRGLTGE</sequence>
<gene>
    <name evidence="1" type="ORF">MHEC_37990</name>
</gene>
<keyword evidence="2" id="KW-1185">Reference proteome</keyword>
<accession>A0A2G8B8D0</accession>
<dbReference type="AlphaFoldDB" id="A0A2G8B8D0"/>
<protein>
    <submittedName>
        <fullName evidence="1">Uncharacterized protein</fullName>
    </submittedName>
</protein>
<evidence type="ECO:0000313" key="1">
    <source>
        <dbReference type="EMBL" id="BCO37366.1"/>
    </source>
</evidence>
<organism evidence="1 2">
    <name type="scientific">Mycobacterium heckeshornense</name>
    <dbReference type="NCBI Taxonomy" id="110505"/>
    <lineage>
        <taxon>Bacteria</taxon>
        <taxon>Bacillati</taxon>
        <taxon>Actinomycetota</taxon>
        <taxon>Actinomycetes</taxon>
        <taxon>Mycobacteriales</taxon>
        <taxon>Mycobacteriaceae</taxon>
        <taxon>Mycobacterium</taxon>
    </lineage>
</organism>